<dbReference type="PANTHER" id="PTHR10343:SF84">
    <property type="entry name" value="5'-AMP-ACTIVATED PROTEIN KINASE SUBUNIT BETA-1"/>
    <property type="match status" value="1"/>
</dbReference>
<dbReference type="OrthoDB" id="5451596at2"/>
<dbReference type="InterPro" id="IPR050827">
    <property type="entry name" value="CRP1_MDG1_kinase"/>
</dbReference>
<dbReference type="GO" id="GO:0016301">
    <property type="term" value="F:kinase activity"/>
    <property type="evidence" value="ECO:0007669"/>
    <property type="project" value="UniProtKB-KW"/>
</dbReference>
<dbReference type="Pfam" id="PF16561">
    <property type="entry name" value="AMPK1_CBM"/>
    <property type="match status" value="2"/>
</dbReference>
<dbReference type="CDD" id="cd02859">
    <property type="entry name" value="E_set_AMPKbeta_like_N"/>
    <property type="match status" value="2"/>
</dbReference>
<dbReference type="STRING" id="570521.SAMN04488508_107178"/>
<organism evidence="3 4">
    <name type="scientific">Aquimarina spongiae</name>
    <dbReference type="NCBI Taxonomy" id="570521"/>
    <lineage>
        <taxon>Bacteria</taxon>
        <taxon>Pseudomonadati</taxon>
        <taxon>Bacteroidota</taxon>
        <taxon>Flavobacteriia</taxon>
        <taxon>Flavobacteriales</taxon>
        <taxon>Flavobacteriaceae</taxon>
        <taxon>Aquimarina</taxon>
    </lineage>
</organism>
<evidence type="ECO:0000313" key="4">
    <source>
        <dbReference type="Proteomes" id="UP000184432"/>
    </source>
</evidence>
<keyword evidence="3" id="KW-0418">Kinase</keyword>
<gene>
    <name evidence="3" type="ORF">SAMN04488508_107178</name>
</gene>
<dbReference type="InterPro" id="IPR013783">
    <property type="entry name" value="Ig-like_fold"/>
</dbReference>
<dbReference type="RefSeq" id="WP_073318149.1">
    <property type="nucleotide sequence ID" value="NZ_FQYP01000007.1"/>
</dbReference>
<dbReference type="EMBL" id="FQYP01000007">
    <property type="protein sequence ID" value="SHJ30665.1"/>
    <property type="molecule type" value="Genomic_DNA"/>
</dbReference>
<dbReference type="SUPFAM" id="SSF81296">
    <property type="entry name" value="E set domains"/>
    <property type="match status" value="3"/>
</dbReference>
<feature type="domain" description="AMP-activated protein kinase glycogen-binding" evidence="2">
    <location>
        <begin position="164"/>
        <end position="238"/>
    </location>
</feature>
<dbReference type="Gene3D" id="2.60.40.10">
    <property type="entry name" value="Immunoglobulins"/>
    <property type="match status" value="3"/>
</dbReference>
<keyword evidence="3" id="KW-0808">Transferase</keyword>
<dbReference type="Proteomes" id="UP000184432">
    <property type="component" value="Unassembled WGS sequence"/>
</dbReference>
<dbReference type="InterPro" id="IPR032640">
    <property type="entry name" value="AMPK1_CBM"/>
</dbReference>
<evidence type="ECO:0000259" key="2">
    <source>
        <dbReference type="Pfam" id="PF16561"/>
    </source>
</evidence>
<dbReference type="InterPro" id="IPR014756">
    <property type="entry name" value="Ig_E-set"/>
</dbReference>
<comment type="similarity">
    <text evidence="1">Belongs to the 5'-AMP-activated protein kinase beta subunit family.</text>
</comment>
<accession>A0A1M6I893</accession>
<dbReference type="AlphaFoldDB" id="A0A1M6I893"/>
<evidence type="ECO:0000256" key="1">
    <source>
        <dbReference type="ARBA" id="ARBA00010926"/>
    </source>
</evidence>
<evidence type="ECO:0000313" key="3">
    <source>
        <dbReference type="EMBL" id="SHJ30665.1"/>
    </source>
</evidence>
<protein>
    <submittedName>
        <fullName evidence="3">Glycogen recognition site of AMP-activated protein kinase</fullName>
    </submittedName>
</protein>
<dbReference type="PANTHER" id="PTHR10343">
    <property type="entry name" value="5'-AMP-ACTIVATED PROTEIN KINASE , BETA SUBUNIT"/>
    <property type="match status" value="1"/>
</dbReference>
<proteinExistence type="inferred from homology"/>
<name>A0A1M6I893_9FLAO</name>
<sequence>MKEKVLHIIFLFLAFAGEVVLAQTESFKGYKIEGDEIVFIFDKRDYSIAMADKQNRRYHFEYLEIENVVVAGSFNDWSKYDWKMSKIDENRYELRKNLDDFDDEFSWEFKFVVNNALWAEPSKEYANVVRAFRNGHALPAYNLKIYAAYPDDSGNVTFTLGGHEDARKVILSGSFNKWNEHLFKMKRTEDCWSITLKIRPGEYQYKFIIDGEWIEDPVNPDKRRNEFHGYNSVVHVKAPASFILNGYADAEKVILAGSFNDWSESAYEMTRTQKGWVYRTMLSGGKHHYKFIVDDTWILDPDNPVKEYDDQGNINSVCMVK</sequence>
<reference evidence="4" key="1">
    <citation type="submission" date="2016-11" db="EMBL/GenBank/DDBJ databases">
        <authorList>
            <person name="Varghese N."/>
            <person name="Submissions S."/>
        </authorList>
    </citation>
    <scope>NUCLEOTIDE SEQUENCE [LARGE SCALE GENOMIC DNA]</scope>
    <source>
        <strain evidence="4">DSM 22623</strain>
    </source>
</reference>
<keyword evidence="4" id="KW-1185">Reference proteome</keyword>
<feature type="domain" description="AMP-activated protein kinase glycogen-binding" evidence="2">
    <location>
        <begin position="249"/>
        <end position="321"/>
    </location>
</feature>